<organism evidence="2 3">
    <name type="scientific">Ilyomonas limi</name>
    <dbReference type="NCBI Taxonomy" id="2575867"/>
    <lineage>
        <taxon>Bacteria</taxon>
        <taxon>Pseudomonadati</taxon>
        <taxon>Bacteroidota</taxon>
        <taxon>Chitinophagia</taxon>
        <taxon>Chitinophagales</taxon>
        <taxon>Chitinophagaceae</taxon>
        <taxon>Ilyomonas</taxon>
    </lineage>
</organism>
<dbReference type="Proteomes" id="UP000305848">
    <property type="component" value="Unassembled WGS sequence"/>
</dbReference>
<gene>
    <name evidence="2" type="ORF">FC093_01095</name>
</gene>
<dbReference type="EMBL" id="SZQL01000001">
    <property type="protein sequence ID" value="TKK71650.1"/>
    <property type="molecule type" value="Genomic_DNA"/>
</dbReference>
<proteinExistence type="predicted"/>
<name>A0A4U3L986_9BACT</name>
<dbReference type="GO" id="GO:0008703">
    <property type="term" value="F:5-amino-6-(5-phosphoribosylamino)uracil reductase activity"/>
    <property type="evidence" value="ECO:0007669"/>
    <property type="project" value="InterPro"/>
</dbReference>
<evidence type="ECO:0000313" key="3">
    <source>
        <dbReference type="Proteomes" id="UP000305848"/>
    </source>
</evidence>
<dbReference type="Gene3D" id="3.40.430.10">
    <property type="entry name" value="Dihydrofolate Reductase, subunit A"/>
    <property type="match status" value="1"/>
</dbReference>
<accession>A0A4U3L986</accession>
<dbReference type="PANTHER" id="PTHR38011:SF11">
    <property type="entry name" value="2,5-DIAMINO-6-RIBOSYLAMINO-4(3H)-PYRIMIDINONE 5'-PHOSPHATE REDUCTASE"/>
    <property type="match status" value="1"/>
</dbReference>
<keyword evidence="3" id="KW-1185">Reference proteome</keyword>
<dbReference type="InterPro" id="IPR024072">
    <property type="entry name" value="DHFR-like_dom_sf"/>
</dbReference>
<dbReference type="GO" id="GO:0009231">
    <property type="term" value="P:riboflavin biosynthetic process"/>
    <property type="evidence" value="ECO:0007669"/>
    <property type="project" value="InterPro"/>
</dbReference>
<dbReference type="InterPro" id="IPR002734">
    <property type="entry name" value="RibDG_C"/>
</dbReference>
<dbReference type="AlphaFoldDB" id="A0A4U3L986"/>
<evidence type="ECO:0000313" key="2">
    <source>
        <dbReference type="EMBL" id="TKK71650.1"/>
    </source>
</evidence>
<protein>
    <submittedName>
        <fullName evidence="2">Dihydrofolate reductase</fullName>
    </submittedName>
</protein>
<dbReference type="OrthoDB" id="195113at2"/>
<evidence type="ECO:0000259" key="1">
    <source>
        <dbReference type="Pfam" id="PF01872"/>
    </source>
</evidence>
<dbReference type="RefSeq" id="WP_137259890.1">
    <property type="nucleotide sequence ID" value="NZ_SZQL01000001.1"/>
</dbReference>
<comment type="caution">
    <text evidence="2">The sequence shown here is derived from an EMBL/GenBank/DDBJ whole genome shotgun (WGS) entry which is preliminary data.</text>
</comment>
<dbReference type="PANTHER" id="PTHR38011">
    <property type="entry name" value="DIHYDROFOLATE REDUCTASE FAMILY PROTEIN (AFU_ORTHOLOGUE AFUA_8G06820)"/>
    <property type="match status" value="1"/>
</dbReference>
<sequence length="191" mass="21393">MRKLKLQMQLSVDGYVAGPNGELDWMTWNLDDGLIQFINDLTDSSGTILLGRKMTDGFMNYWEGVVNNQPESPEYPFAKKMVDTPKVVFSKTLPASKWTNTTLANGNLADEIANLKNQSGKDIIVYGGAGFVSSLIKEGHIDEFNLFVNPVMINKGMRIFDLADKRQKLSLMDTTAYPCGITVLRYQLARE</sequence>
<dbReference type="SUPFAM" id="SSF53597">
    <property type="entry name" value="Dihydrofolate reductase-like"/>
    <property type="match status" value="1"/>
</dbReference>
<dbReference type="Pfam" id="PF01872">
    <property type="entry name" value="RibD_C"/>
    <property type="match status" value="1"/>
</dbReference>
<dbReference type="InterPro" id="IPR050765">
    <property type="entry name" value="Riboflavin_Biosynth_HTPR"/>
</dbReference>
<reference evidence="2 3" key="1">
    <citation type="submission" date="2019-05" db="EMBL/GenBank/DDBJ databases">
        <title>Panacibacter sp. strain 17mud1-8 Genome sequencing and assembly.</title>
        <authorList>
            <person name="Chhetri G."/>
        </authorList>
    </citation>
    <scope>NUCLEOTIDE SEQUENCE [LARGE SCALE GENOMIC DNA]</scope>
    <source>
        <strain evidence="2 3">17mud1-8</strain>
    </source>
</reference>
<feature type="domain" description="Bacterial bifunctional deaminase-reductase C-terminal" evidence="1">
    <location>
        <begin position="3"/>
        <end position="182"/>
    </location>
</feature>